<dbReference type="EMBL" id="CH963848">
    <property type="protein sequence ID" value="EDW73755.1"/>
    <property type="molecule type" value="Genomic_DNA"/>
</dbReference>
<dbReference type="PANTHER" id="PTHR20977">
    <property type="entry name" value="AT13385P-RELATED"/>
    <property type="match status" value="1"/>
</dbReference>
<dbReference type="InParanoid" id="B4MNR6"/>
<dbReference type="PhylomeDB" id="B4MNR6"/>
<dbReference type="eggNOG" id="ENOG502TB6Y">
    <property type="taxonomic scope" value="Eukaryota"/>
</dbReference>
<organism evidence="1 2">
    <name type="scientific">Drosophila willistoni</name>
    <name type="common">Fruit fly</name>
    <dbReference type="NCBI Taxonomy" id="7260"/>
    <lineage>
        <taxon>Eukaryota</taxon>
        <taxon>Metazoa</taxon>
        <taxon>Ecdysozoa</taxon>
        <taxon>Arthropoda</taxon>
        <taxon>Hexapoda</taxon>
        <taxon>Insecta</taxon>
        <taxon>Pterygota</taxon>
        <taxon>Neoptera</taxon>
        <taxon>Endopterygota</taxon>
        <taxon>Diptera</taxon>
        <taxon>Brachycera</taxon>
        <taxon>Muscomorpha</taxon>
        <taxon>Ephydroidea</taxon>
        <taxon>Drosophilidae</taxon>
        <taxon>Drosophila</taxon>
        <taxon>Sophophora</taxon>
    </lineage>
</organism>
<accession>B4MNR6</accession>
<dbReference type="Pfam" id="PF07248">
    <property type="entry name" value="DUF1431"/>
    <property type="match status" value="1"/>
</dbReference>
<reference evidence="1 2" key="1">
    <citation type="journal article" date="2007" name="Nature">
        <title>Evolution of genes and genomes on the Drosophila phylogeny.</title>
        <authorList>
            <consortium name="Drosophila 12 Genomes Consortium"/>
            <person name="Clark A.G."/>
            <person name="Eisen M.B."/>
            <person name="Smith D.R."/>
            <person name="Bergman C.M."/>
            <person name="Oliver B."/>
            <person name="Markow T.A."/>
            <person name="Kaufman T.C."/>
            <person name="Kellis M."/>
            <person name="Gelbart W."/>
            <person name="Iyer V.N."/>
            <person name="Pollard D.A."/>
            <person name="Sackton T.B."/>
            <person name="Larracuente A.M."/>
            <person name="Singh N.D."/>
            <person name="Abad J.P."/>
            <person name="Abt D.N."/>
            <person name="Adryan B."/>
            <person name="Aguade M."/>
            <person name="Akashi H."/>
            <person name="Anderson W.W."/>
            <person name="Aquadro C.F."/>
            <person name="Ardell D.H."/>
            <person name="Arguello R."/>
            <person name="Artieri C.G."/>
            <person name="Barbash D.A."/>
            <person name="Barker D."/>
            <person name="Barsanti P."/>
            <person name="Batterham P."/>
            <person name="Batzoglou S."/>
            <person name="Begun D."/>
            <person name="Bhutkar A."/>
            <person name="Blanco E."/>
            <person name="Bosak S.A."/>
            <person name="Bradley R.K."/>
            <person name="Brand A.D."/>
            <person name="Brent M.R."/>
            <person name="Brooks A.N."/>
            <person name="Brown R.H."/>
            <person name="Butlin R.K."/>
            <person name="Caggese C."/>
            <person name="Calvi B.R."/>
            <person name="Bernardo de Carvalho A."/>
            <person name="Caspi A."/>
            <person name="Castrezana S."/>
            <person name="Celniker S.E."/>
            <person name="Chang J.L."/>
            <person name="Chapple C."/>
            <person name="Chatterji S."/>
            <person name="Chinwalla A."/>
            <person name="Civetta A."/>
            <person name="Clifton S.W."/>
            <person name="Comeron J.M."/>
            <person name="Costello J.C."/>
            <person name="Coyne J.A."/>
            <person name="Daub J."/>
            <person name="David R.G."/>
            <person name="Delcher A.L."/>
            <person name="Delehaunty K."/>
            <person name="Do C.B."/>
            <person name="Ebling H."/>
            <person name="Edwards K."/>
            <person name="Eickbush T."/>
            <person name="Evans J.D."/>
            <person name="Filipski A."/>
            <person name="Findeiss S."/>
            <person name="Freyhult E."/>
            <person name="Fulton L."/>
            <person name="Fulton R."/>
            <person name="Garcia A.C."/>
            <person name="Gardiner A."/>
            <person name="Garfield D.A."/>
            <person name="Garvin B.E."/>
            <person name="Gibson G."/>
            <person name="Gilbert D."/>
            <person name="Gnerre S."/>
            <person name="Godfrey J."/>
            <person name="Good R."/>
            <person name="Gotea V."/>
            <person name="Gravely B."/>
            <person name="Greenberg A.J."/>
            <person name="Griffiths-Jones S."/>
            <person name="Gross S."/>
            <person name="Guigo R."/>
            <person name="Gustafson E.A."/>
            <person name="Haerty W."/>
            <person name="Hahn M.W."/>
            <person name="Halligan D.L."/>
            <person name="Halpern A.L."/>
            <person name="Halter G.M."/>
            <person name="Han M.V."/>
            <person name="Heger A."/>
            <person name="Hillier L."/>
            <person name="Hinrichs A.S."/>
            <person name="Holmes I."/>
            <person name="Hoskins R.A."/>
            <person name="Hubisz M.J."/>
            <person name="Hultmark D."/>
            <person name="Huntley M.A."/>
            <person name="Jaffe D.B."/>
            <person name="Jagadeeshan S."/>
            <person name="Jeck W.R."/>
            <person name="Johnson J."/>
            <person name="Jones C.D."/>
            <person name="Jordan W.C."/>
            <person name="Karpen G.H."/>
            <person name="Kataoka E."/>
            <person name="Keightley P.D."/>
            <person name="Kheradpour P."/>
            <person name="Kirkness E.F."/>
            <person name="Koerich L.B."/>
            <person name="Kristiansen K."/>
            <person name="Kudrna D."/>
            <person name="Kulathinal R.J."/>
            <person name="Kumar S."/>
            <person name="Kwok R."/>
            <person name="Lander E."/>
            <person name="Langley C.H."/>
            <person name="Lapoint R."/>
            <person name="Lazzaro B.P."/>
            <person name="Lee S.J."/>
            <person name="Levesque L."/>
            <person name="Li R."/>
            <person name="Lin C.F."/>
            <person name="Lin M.F."/>
            <person name="Lindblad-Toh K."/>
            <person name="Llopart A."/>
            <person name="Long M."/>
            <person name="Low L."/>
            <person name="Lozovsky E."/>
            <person name="Lu J."/>
            <person name="Luo M."/>
            <person name="Machado C.A."/>
            <person name="Makalowski W."/>
            <person name="Marzo M."/>
            <person name="Matsuda M."/>
            <person name="Matzkin L."/>
            <person name="McAllister B."/>
            <person name="McBride C.S."/>
            <person name="McKernan B."/>
            <person name="McKernan K."/>
            <person name="Mendez-Lago M."/>
            <person name="Minx P."/>
            <person name="Mollenhauer M.U."/>
            <person name="Montooth K."/>
            <person name="Mount S.M."/>
            <person name="Mu X."/>
            <person name="Myers E."/>
            <person name="Negre B."/>
            <person name="Newfeld S."/>
            <person name="Nielsen R."/>
            <person name="Noor M.A."/>
            <person name="O'Grady P."/>
            <person name="Pachter L."/>
            <person name="Papaceit M."/>
            <person name="Parisi M.J."/>
            <person name="Parisi M."/>
            <person name="Parts L."/>
            <person name="Pedersen J.S."/>
            <person name="Pesole G."/>
            <person name="Phillippy A.M."/>
            <person name="Ponting C.P."/>
            <person name="Pop M."/>
            <person name="Porcelli D."/>
            <person name="Powell J.R."/>
            <person name="Prohaska S."/>
            <person name="Pruitt K."/>
            <person name="Puig M."/>
            <person name="Quesneville H."/>
            <person name="Ram K.R."/>
            <person name="Rand D."/>
            <person name="Rasmussen M.D."/>
            <person name="Reed L.K."/>
            <person name="Reenan R."/>
            <person name="Reily A."/>
            <person name="Remington K.A."/>
            <person name="Rieger T.T."/>
            <person name="Ritchie M.G."/>
            <person name="Robin C."/>
            <person name="Rogers Y.H."/>
            <person name="Rohde C."/>
            <person name="Rozas J."/>
            <person name="Rubenfield M.J."/>
            <person name="Ruiz A."/>
            <person name="Russo S."/>
            <person name="Salzberg S.L."/>
            <person name="Sanchez-Gracia A."/>
            <person name="Saranga D.J."/>
            <person name="Sato H."/>
            <person name="Schaeffer S.W."/>
            <person name="Schatz M.C."/>
            <person name="Schlenke T."/>
            <person name="Schwartz R."/>
            <person name="Segarra C."/>
            <person name="Singh R.S."/>
            <person name="Sirot L."/>
            <person name="Sirota M."/>
            <person name="Sisneros N.B."/>
            <person name="Smith C.D."/>
            <person name="Smith T.F."/>
            <person name="Spieth J."/>
            <person name="Stage D.E."/>
            <person name="Stark A."/>
            <person name="Stephan W."/>
            <person name="Strausberg R.L."/>
            <person name="Strempel S."/>
            <person name="Sturgill D."/>
            <person name="Sutton G."/>
            <person name="Sutton G.G."/>
            <person name="Tao W."/>
            <person name="Teichmann S."/>
            <person name="Tobari Y.N."/>
            <person name="Tomimura Y."/>
            <person name="Tsolas J.M."/>
            <person name="Valente V.L."/>
            <person name="Venter E."/>
            <person name="Venter J.C."/>
            <person name="Vicario S."/>
            <person name="Vieira F.G."/>
            <person name="Vilella A.J."/>
            <person name="Villasante A."/>
            <person name="Walenz B."/>
            <person name="Wang J."/>
            <person name="Wasserman M."/>
            <person name="Watts T."/>
            <person name="Wilson D."/>
            <person name="Wilson R.K."/>
            <person name="Wing R.A."/>
            <person name="Wolfner M.F."/>
            <person name="Wong A."/>
            <person name="Wong G.K."/>
            <person name="Wu C.I."/>
            <person name="Wu G."/>
            <person name="Yamamoto D."/>
            <person name="Yang H.P."/>
            <person name="Yang S.P."/>
            <person name="Yorke J.A."/>
            <person name="Yoshida K."/>
            <person name="Zdobnov E."/>
            <person name="Zhang P."/>
            <person name="Zhang Y."/>
            <person name="Zimin A.V."/>
            <person name="Baldwin J."/>
            <person name="Abdouelleil A."/>
            <person name="Abdulkadir J."/>
            <person name="Abebe A."/>
            <person name="Abera B."/>
            <person name="Abreu J."/>
            <person name="Acer S.C."/>
            <person name="Aftuck L."/>
            <person name="Alexander A."/>
            <person name="An P."/>
            <person name="Anderson E."/>
            <person name="Anderson S."/>
            <person name="Arachi H."/>
            <person name="Azer M."/>
            <person name="Bachantsang P."/>
            <person name="Barry A."/>
            <person name="Bayul T."/>
            <person name="Berlin A."/>
            <person name="Bessette D."/>
            <person name="Bloom T."/>
            <person name="Blye J."/>
            <person name="Boguslavskiy L."/>
            <person name="Bonnet C."/>
            <person name="Boukhgalter B."/>
            <person name="Bourzgui I."/>
            <person name="Brown A."/>
            <person name="Cahill P."/>
            <person name="Channer S."/>
            <person name="Cheshatsang Y."/>
            <person name="Chuda L."/>
            <person name="Citroen M."/>
            <person name="Collymore A."/>
            <person name="Cooke P."/>
            <person name="Costello M."/>
            <person name="D'Aco K."/>
            <person name="Daza R."/>
            <person name="De Haan G."/>
            <person name="DeGray S."/>
            <person name="DeMaso C."/>
            <person name="Dhargay N."/>
            <person name="Dooley K."/>
            <person name="Dooley E."/>
            <person name="Doricent M."/>
            <person name="Dorje P."/>
            <person name="Dorjee K."/>
            <person name="Dupes A."/>
            <person name="Elong R."/>
            <person name="Falk J."/>
            <person name="Farina A."/>
            <person name="Faro S."/>
            <person name="Ferguson D."/>
            <person name="Fisher S."/>
            <person name="Foley C.D."/>
            <person name="Franke A."/>
            <person name="Friedrich D."/>
            <person name="Gadbois L."/>
            <person name="Gearin G."/>
            <person name="Gearin C.R."/>
            <person name="Giannoukos G."/>
            <person name="Goode T."/>
            <person name="Graham J."/>
            <person name="Grandbois E."/>
            <person name="Grewal S."/>
            <person name="Gyaltsen K."/>
            <person name="Hafez N."/>
            <person name="Hagos B."/>
            <person name="Hall J."/>
            <person name="Henson C."/>
            <person name="Hollinger A."/>
            <person name="Honan T."/>
            <person name="Huard M.D."/>
            <person name="Hughes L."/>
            <person name="Hurhula B."/>
            <person name="Husby M.E."/>
            <person name="Kamat A."/>
            <person name="Kanga B."/>
            <person name="Kashin S."/>
            <person name="Khazanovich D."/>
            <person name="Kisner P."/>
            <person name="Lance K."/>
            <person name="Lara M."/>
            <person name="Lee W."/>
            <person name="Lennon N."/>
            <person name="Letendre F."/>
            <person name="LeVine R."/>
            <person name="Lipovsky A."/>
            <person name="Liu X."/>
            <person name="Liu J."/>
            <person name="Liu S."/>
            <person name="Lokyitsang T."/>
            <person name="Lokyitsang Y."/>
            <person name="Lubonja R."/>
            <person name="Lui A."/>
            <person name="MacDonald P."/>
            <person name="Magnisalis V."/>
            <person name="Maru K."/>
            <person name="Matthews C."/>
            <person name="McCusker W."/>
            <person name="McDonough S."/>
            <person name="Mehta T."/>
            <person name="Meldrim J."/>
            <person name="Meneus L."/>
            <person name="Mihai O."/>
            <person name="Mihalev A."/>
            <person name="Mihova T."/>
            <person name="Mittelman R."/>
            <person name="Mlenga V."/>
            <person name="Montmayeur A."/>
            <person name="Mulrain L."/>
            <person name="Navidi A."/>
            <person name="Naylor J."/>
            <person name="Negash T."/>
            <person name="Nguyen T."/>
            <person name="Nguyen N."/>
            <person name="Nicol R."/>
            <person name="Norbu C."/>
            <person name="Norbu N."/>
            <person name="Novod N."/>
            <person name="O'Neill B."/>
            <person name="Osman S."/>
            <person name="Markiewicz E."/>
            <person name="Oyono O.L."/>
            <person name="Patti C."/>
            <person name="Phunkhang P."/>
            <person name="Pierre F."/>
            <person name="Priest M."/>
            <person name="Raghuraman S."/>
            <person name="Rege F."/>
            <person name="Reyes R."/>
            <person name="Rise C."/>
            <person name="Rogov P."/>
            <person name="Ross K."/>
            <person name="Ryan E."/>
            <person name="Settipalli S."/>
            <person name="Shea T."/>
            <person name="Sherpa N."/>
            <person name="Shi L."/>
            <person name="Shih D."/>
            <person name="Sparrow T."/>
            <person name="Spaulding J."/>
            <person name="Stalker J."/>
            <person name="Stange-Thomann N."/>
            <person name="Stavropoulos S."/>
            <person name="Stone C."/>
            <person name="Strader C."/>
            <person name="Tesfaye S."/>
            <person name="Thomson T."/>
            <person name="Thoulutsang Y."/>
            <person name="Thoulutsang D."/>
            <person name="Topham K."/>
            <person name="Topping I."/>
            <person name="Tsamla T."/>
            <person name="Vassiliev H."/>
            <person name="Vo A."/>
            <person name="Wangchuk T."/>
            <person name="Wangdi T."/>
            <person name="Weiand M."/>
            <person name="Wilkinson J."/>
            <person name="Wilson A."/>
            <person name="Yadav S."/>
            <person name="Young G."/>
            <person name="Yu Q."/>
            <person name="Zembek L."/>
            <person name="Zhong D."/>
            <person name="Zimmer A."/>
            <person name="Zwirko Z."/>
            <person name="Jaffe D.B."/>
            <person name="Alvarez P."/>
            <person name="Brockman W."/>
            <person name="Butler J."/>
            <person name="Chin C."/>
            <person name="Gnerre S."/>
            <person name="Grabherr M."/>
            <person name="Kleber M."/>
            <person name="Mauceli E."/>
            <person name="MacCallum I."/>
        </authorList>
    </citation>
    <scope>NUCLEOTIDE SEQUENCE [LARGE SCALE GENOMIC DNA]</scope>
    <source>
        <strain evidence="2">Tucson 14030-0811.24</strain>
    </source>
</reference>
<protein>
    <submittedName>
        <fullName evidence="1">Uncharacterized protein</fullName>
    </submittedName>
</protein>
<dbReference type="SMART" id="SM00689">
    <property type="entry name" value="DM6"/>
    <property type="match status" value="1"/>
</dbReference>
<sequence length="232" mass="26844">MVLSRCSLRAAPLLTPYRQKLVQDRTLTTEEKLRMRYLRLKQAKVLKVPSHIAVRRSESKCGQVTDANCLEDPCGAEPLPLDLAHYRPTNKECRCYQRTWCESVPIPRPVHQPFDKIYPERKRRDPKKLANKNLTACNPNDIVEKPRSRAKLFELFRGPLPCCKMTAPGCKEARKDPTCANRPQPSCCVKRSTKYPSFSECRKYLGPPNPICECNKKPSTCEMWTYFRNKRS</sequence>
<evidence type="ECO:0000313" key="1">
    <source>
        <dbReference type="EMBL" id="EDW73755.1"/>
    </source>
</evidence>
<name>B4MNR6_DROWI</name>
<dbReference type="OMA" id="RTWCECY"/>
<dbReference type="HOGENOM" id="CLU_101522_0_0_1"/>
<keyword evidence="2" id="KW-1185">Reference proteome</keyword>
<evidence type="ECO:0000313" key="2">
    <source>
        <dbReference type="Proteomes" id="UP000007798"/>
    </source>
</evidence>
<gene>
    <name evidence="1" type="primary">Dwil\GK19521</name>
    <name evidence="1" type="ORF">Dwil_GK19521</name>
</gene>
<dbReference type="STRING" id="7260.B4MNR6"/>
<proteinExistence type="predicted"/>
<dbReference type="OrthoDB" id="7812215at2759"/>
<dbReference type="InterPro" id="IPR006611">
    <property type="entry name" value="DUF1431_DROsp"/>
</dbReference>
<dbReference type="PANTHER" id="PTHR20977:SF0">
    <property type="entry name" value="AT13385P-RELATED"/>
    <property type="match status" value="1"/>
</dbReference>
<dbReference type="Proteomes" id="UP000007798">
    <property type="component" value="Unassembled WGS sequence"/>
</dbReference>
<dbReference type="AlphaFoldDB" id="B4MNR6"/>
<dbReference type="KEGG" id="dwi:6639845"/>